<evidence type="ECO:0000256" key="6">
    <source>
        <dbReference type="PROSITE-ProRule" id="PRU01211"/>
    </source>
</evidence>
<accession>A0A1B6KW48</accession>
<dbReference type="EMBL" id="GEBQ01024291">
    <property type="protein sequence ID" value="JAT15686.1"/>
    <property type="molecule type" value="Transcribed_RNA"/>
</dbReference>
<proteinExistence type="predicted"/>
<feature type="binding site" evidence="6">
    <location>
        <position position="160"/>
    </location>
    <ligand>
        <name>Zn(2+)</name>
        <dbReference type="ChEBI" id="CHEBI:29105"/>
        <note>catalytic</note>
    </ligand>
</feature>
<protein>
    <recommendedName>
        <fullName evidence="7">Metalloendopeptidase</fullName>
        <ecNumber evidence="7">3.4.24.-</ecNumber>
    </recommendedName>
</protein>
<dbReference type="SUPFAM" id="SSF55486">
    <property type="entry name" value="Metalloproteases ('zincins'), catalytic domain"/>
    <property type="match status" value="1"/>
</dbReference>
<dbReference type="GO" id="GO:0004222">
    <property type="term" value="F:metalloendopeptidase activity"/>
    <property type="evidence" value="ECO:0007669"/>
    <property type="project" value="UniProtKB-UniRule"/>
</dbReference>
<evidence type="ECO:0000256" key="1">
    <source>
        <dbReference type="ARBA" id="ARBA00022670"/>
    </source>
</evidence>
<keyword evidence="2 6" id="KW-0479">Metal-binding</keyword>
<evidence type="ECO:0000256" key="5">
    <source>
        <dbReference type="ARBA" id="ARBA00023049"/>
    </source>
</evidence>
<keyword evidence="5 6" id="KW-0482">Metalloprotease</keyword>
<feature type="binding site" evidence="6">
    <location>
        <position position="170"/>
    </location>
    <ligand>
        <name>Zn(2+)</name>
        <dbReference type="ChEBI" id="CHEBI:29105"/>
        <note>catalytic</note>
    </ligand>
</feature>
<keyword evidence="3 6" id="KW-0378">Hydrolase</keyword>
<dbReference type="Pfam" id="PF01400">
    <property type="entry name" value="Astacin"/>
    <property type="match status" value="1"/>
</dbReference>
<organism evidence="9">
    <name type="scientific">Graphocephala atropunctata</name>
    <dbReference type="NCBI Taxonomy" id="36148"/>
    <lineage>
        <taxon>Eukaryota</taxon>
        <taxon>Metazoa</taxon>
        <taxon>Ecdysozoa</taxon>
        <taxon>Arthropoda</taxon>
        <taxon>Hexapoda</taxon>
        <taxon>Insecta</taxon>
        <taxon>Pterygota</taxon>
        <taxon>Neoptera</taxon>
        <taxon>Paraneoptera</taxon>
        <taxon>Hemiptera</taxon>
        <taxon>Auchenorrhyncha</taxon>
        <taxon>Membracoidea</taxon>
        <taxon>Cicadellidae</taxon>
        <taxon>Cicadellinae</taxon>
        <taxon>Cicadellini</taxon>
        <taxon>Graphocephala</taxon>
    </lineage>
</organism>
<dbReference type="PROSITE" id="PS51864">
    <property type="entry name" value="ASTACIN"/>
    <property type="match status" value="1"/>
</dbReference>
<dbReference type="PRINTS" id="PR00480">
    <property type="entry name" value="ASTACIN"/>
</dbReference>
<dbReference type="PANTHER" id="PTHR10127">
    <property type="entry name" value="DISCOIDIN, CUB, EGF, LAMININ , AND ZINC METALLOPROTEASE DOMAIN CONTAINING"/>
    <property type="match status" value="1"/>
</dbReference>
<dbReference type="InterPro" id="IPR001506">
    <property type="entry name" value="Peptidase_M12A"/>
</dbReference>
<dbReference type="InterPro" id="IPR006026">
    <property type="entry name" value="Peptidase_Metallo"/>
</dbReference>
<keyword evidence="6" id="KW-1015">Disulfide bond</keyword>
<dbReference type="PANTHER" id="PTHR10127:SF780">
    <property type="entry name" value="METALLOENDOPEPTIDASE"/>
    <property type="match status" value="1"/>
</dbReference>
<dbReference type="GO" id="GO:0008270">
    <property type="term" value="F:zinc ion binding"/>
    <property type="evidence" value="ECO:0007669"/>
    <property type="project" value="UniProtKB-UniRule"/>
</dbReference>
<feature type="signal peptide" evidence="7">
    <location>
        <begin position="1"/>
        <end position="19"/>
    </location>
</feature>
<keyword evidence="1 6" id="KW-0645">Protease</keyword>
<dbReference type="EC" id="3.4.24.-" evidence="7"/>
<dbReference type="InterPro" id="IPR024079">
    <property type="entry name" value="MetalloPept_cat_dom_sf"/>
</dbReference>
<dbReference type="SMART" id="SM00235">
    <property type="entry name" value="ZnMc"/>
    <property type="match status" value="1"/>
</dbReference>
<feature type="chain" id="PRO_5008447371" description="Metalloendopeptidase" evidence="7">
    <location>
        <begin position="20"/>
        <end position="291"/>
    </location>
</feature>
<dbReference type="AlphaFoldDB" id="A0A1B6KW48"/>
<comment type="cofactor">
    <cofactor evidence="6 7">
        <name>Zn(2+)</name>
        <dbReference type="ChEBI" id="CHEBI:29105"/>
    </cofactor>
    <text evidence="6 7">Binds 1 zinc ion per subunit.</text>
</comment>
<dbReference type="GO" id="GO:0006508">
    <property type="term" value="P:proteolysis"/>
    <property type="evidence" value="ECO:0007669"/>
    <property type="project" value="UniProtKB-KW"/>
</dbReference>
<comment type="caution">
    <text evidence="6">Lacks conserved residue(s) required for the propagation of feature annotation.</text>
</comment>
<evidence type="ECO:0000256" key="2">
    <source>
        <dbReference type="ARBA" id="ARBA00022723"/>
    </source>
</evidence>
<gene>
    <name evidence="9" type="ORF">g.20399</name>
</gene>
<keyword evidence="4 6" id="KW-0862">Zinc</keyword>
<feature type="disulfide bond" evidence="6">
    <location>
        <begin position="94"/>
        <end position="249"/>
    </location>
</feature>
<evidence type="ECO:0000256" key="3">
    <source>
        <dbReference type="ARBA" id="ARBA00022801"/>
    </source>
</evidence>
<evidence type="ECO:0000259" key="8">
    <source>
        <dbReference type="PROSITE" id="PS51864"/>
    </source>
</evidence>
<dbReference type="Gene3D" id="3.40.390.10">
    <property type="entry name" value="Collagenase (Catalytic Domain)"/>
    <property type="match status" value="1"/>
</dbReference>
<evidence type="ECO:0000313" key="9">
    <source>
        <dbReference type="EMBL" id="JAT15686.1"/>
    </source>
</evidence>
<feature type="binding site" evidence="6">
    <location>
        <position position="164"/>
    </location>
    <ligand>
        <name>Zn(2+)</name>
        <dbReference type="ChEBI" id="CHEBI:29105"/>
        <note>catalytic</note>
    </ligand>
</feature>
<sequence>MSALLYVAPILSSFVIVVAFPQSNIPTEVKETDDLTSQKPDDYWEHRSFLKYQNDLWPAKPGPNVYIPYEINKLEPEVEKILHFYIDLFNNKSCIHWYPRSTEADFVAFEPALDDWGNIEDTCYTDAIGRKGGRQFIRITSLCLGLGPGDTREHWKGMPHEMMHALGFCHEQERRDSRCYLNFSKEGEKDDQSGIYKEKMTEIHFPYDFQSIMHYYDPRLFVSRQGELVGSFGLEPSWQDWWKINYLYCGAQHICEVHKDMCDKHNKRLIQCYNEGRLDYHSSDKHIFNNY</sequence>
<reference evidence="9" key="1">
    <citation type="submission" date="2015-11" db="EMBL/GenBank/DDBJ databases">
        <title>De novo transcriptome assembly of four potential Pierce s Disease insect vectors from Arizona vineyards.</title>
        <authorList>
            <person name="Tassone E.E."/>
        </authorList>
    </citation>
    <scope>NUCLEOTIDE SEQUENCE</scope>
</reference>
<feature type="active site" evidence="6">
    <location>
        <position position="161"/>
    </location>
</feature>
<evidence type="ECO:0000256" key="7">
    <source>
        <dbReference type="RuleBase" id="RU361183"/>
    </source>
</evidence>
<keyword evidence="7" id="KW-0732">Signal</keyword>
<evidence type="ECO:0000256" key="4">
    <source>
        <dbReference type="ARBA" id="ARBA00022833"/>
    </source>
</evidence>
<name>A0A1B6KW48_9HEMI</name>
<feature type="domain" description="Peptidase M12A" evidence="8">
    <location>
        <begin position="48"/>
        <end position="250"/>
    </location>
</feature>